<protein>
    <submittedName>
        <fullName evidence="1">Uncharacterized protein</fullName>
    </submittedName>
</protein>
<sequence length="187" mass="21182">MPKPDIEVLDDGDAYPYSSHISVAGTELQLGDLLLVFDSPDDNGVSFFERVYGFTWPGIITHVVDGPVPAEFHNFEDFAADLDSGKFAVASKREQTSFFVDEDTVRTITLYRYQYQGGWQPIVIDERRDPLENTSFNESITLYEDGEQVIEELLGTSSPEEKQEVEHIREFLRSAGYQLDPISDSDE</sequence>
<dbReference type="KEGG" id="nvr:FEJ81_19870"/>
<dbReference type="OrthoDB" id="226102at2157"/>
<keyword evidence="1" id="KW-0614">Plasmid</keyword>
<accession>A0A4P8WML4</accession>
<proteinExistence type="predicted"/>
<dbReference type="AlphaFoldDB" id="A0A4P8WML4"/>
<reference evidence="2" key="1">
    <citation type="submission" date="2019-05" db="EMBL/GenBank/DDBJ databases">
        <title>Genome sequence and methylation pattern of the halophilic Archaeon Natrinema versiforme BOL5-4.</title>
        <authorList>
            <person name="DasSarma P."/>
            <person name="Anton B.P."/>
            <person name="DasSarma S.L."/>
            <person name="Martinez F.L."/>
            <person name="Guzman D."/>
            <person name="Roberts R.J."/>
            <person name="DasSarma S."/>
        </authorList>
    </citation>
    <scope>NUCLEOTIDE SEQUENCE [LARGE SCALE GENOMIC DNA]</scope>
    <source>
        <strain evidence="2">BOL5-4</strain>
        <plasmid evidence="2">pnve500</plasmid>
    </source>
</reference>
<evidence type="ECO:0000313" key="1">
    <source>
        <dbReference type="EMBL" id="QCS44575.1"/>
    </source>
</evidence>
<evidence type="ECO:0000313" key="2">
    <source>
        <dbReference type="Proteomes" id="UP000302218"/>
    </source>
</evidence>
<gene>
    <name evidence="1" type="ORF">FEJ81_19870</name>
</gene>
<dbReference type="Proteomes" id="UP000302218">
    <property type="component" value="Plasmid pNVE500"/>
</dbReference>
<organism evidence="1 2">
    <name type="scientific">Natrinema versiforme</name>
    <dbReference type="NCBI Taxonomy" id="88724"/>
    <lineage>
        <taxon>Archaea</taxon>
        <taxon>Methanobacteriati</taxon>
        <taxon>Methanobacteriota</taxon>
        <taxon>Stenosarchaea group</taxon>
        <taxon>Halobacteria</taxon>
        <taxon>Halobacteriales</taxon>
        <taxon>Natrialbaceae</taxon>
        <taxon>Natrinema</taxon>
    </lineage>
</organism>
<name>A0A4P8WML4_9EURY</name>
<dbReference type="EMBL" id="CP040331">
    <property type="protein sequence ID" value="QCS44575.1"/>
    <property type="molecule type" value="Genomic_DNA"/>
</dbReference>
<geneLocation type="plasmid" evidence="2">
    <name>pnve500</name>
</geneLocation>
<dbReference type="GeneID" id="40267582"/>
<dbReference type="RefSeq" id="WP_138247002.1">
    <property type="nucleotide sequence ID" value="NZ_CP040331.1"/>
</dbReference>